<proteinExistence type="inferred from homology"/>
<dbReference type="EMBL" id="JAVRFL010000008">
    <property type="protein sequence ID" value="MDT0529086.1"/>
    <property type="molecule type" value="Genomic_DNA"/>
</dbReference>
<evidence type="ECO:0000313" key="2">
    <source>
        <dbReference type="EMBL" id="MDT0529086.1"/>
    </source>
</evidence>
<comment type="similarity">
    <text evidence="1">Belongs to the AB hydrolase superfamily.</text>
</comment>
<dbReference type="RefSeq" id="WP_311411260.1">
    <property type="nucleotide sequence ID" value="NZ_JAVRFL010000008.1"/>
</dbReference>
<dbReference type="InterPro" id="IPR050261">
    <property type="entry name" value="FrsA_esterase"/>
</dbReference>
<dbReference type="PANTHER" id="PTHR22946">
    <property type="entry name" value="DIENELACTONE HYDROLASE DOMAIN-CONTAINING PROTEIN-RELATED"/>
    <property type="match status" value="1"/>
</dbReference>
<reference evidence="2" key="1">
    <citation type="submission" date="2023-09" db="EMBL/GenBank/DDBJ databases">
        <title>30 novel species of actinomycetes from the DSMZ collection.</title>
        <authorList>
            <person name="Nouioui I."/>
        </authorList>
    </citation>
    <scope>NUCLEOTIDE SEQUENCE</scope>
    <source>
        <strain evidence="2">DSM 115977</strain>
    </source>
</reference>
<dbReference type="InterPro" id="IPR029058">
    <property type="entry name" value="AB_hydrolase_fold"/>
</dbReference>
<keyword evidence="2" id="KW-0378">Hydrolase</keyword>
<keyword evidence="3" id="KW-1185">Reference proteome</keyword>
<dbReference type="Gene3D" id="3.40.50.1820">
    <property type="entry name" value="alpha/beta hydrolase"/>
    <property type="match status" value="1"/>
</dbReference>
<protein>
    <submittedName>
        <fullName evidence="2">Alpha/beta hydrolase</fullName>
    </submittedName>
</protein>
<sequence length="233" mass="25130">MHIHEEFFTVGGVPAVRWTPDDDTTAPRPLILLGHGGGQHKTAPGILHRAHRFVTSGFTAVCVDVPNHGDRPTDDRYQHIATEIQARVDSGDELAPLLAEFQALVAEQTVPEWQAVLDHLGSEAVGYWGVSLGCGLGVPFVAAEPRVRAAVLGLGGAAAPASAAAAAQITVPVEFLLQWDDERVPREQSLALFDAFGSAEKTLHANPGRHGDRLPEHELDSAVRFFTRHLMPR</sequence>
<dbReference type="GO" id="GO:0016787">
    <property type="term" value="F:hydrolase activity"/>
    <property type="evidence" value="ECO:0007669"/>
    <property type="project" value="UniProtKB-KW"/>
</dbReference>
<name>A0ABU2WT95_9ACTN</name>
<gene>
    <name evidence="2" type="ORF">RM555_08770</name>
</gene>
<comment type="caution">
    <text evidence="2">The sequence shown here is derived from an EMBL/GenBank/DDBJ whole genome shotgun (WGS) entry which is preliminary data.</text>
</comment>
<dbReference type="Proteomes" id="UP001180973">
    <property type="component" value="Unassembled WGS sequence"/>
</dbReference>
<dbReference type="SUPFAM" id="SSF53474">
    <property type="entry name" value="alpha/beta-Hydrolases"/>
    <property type="match status" value="1"/>
</dbReference>
<organism evidence="2 3">
    <name type="scientific">Micromonospora reichwaldensis</name>
    <dbReference type="NCBI Taxonomy" id="3075516"/>
    <lineage>
        <taxon>Bacteria</taxon>
        <taxon>Bacillati</taxon>
        <taxon>Actinomycetota</taxon>
        <taxon>Actinomycetes</taxon>
        <taxon>Micromonosporales</taxon>
        <taxon>Micromonosporaceae</taxon>
        <taxon>Micromonospora</taxon>
    </lineage>
</organism>
<accession>A0ABU2WT95</accession>
<evidence type="ECO:0000256" key="1">
    <source>
        <dbReference type="ARBA" id="ARBA00008645"/>
    </source>
</evidence>
<evidence type="ECO:0000313" key="3">
    <source>
        <dbReference type="Proteomes" id="UP001180973"/>
    </source>
</evidence>